<proteinExistence type="predicted"/>
<name>A0ABS1CR71_9PROT</name>
<dbReference type="CDD" id="cd04186">
    <property type="entry name" value="GT_2_like_c"/>
    <property type="match status" value="1"/>
</dbReference>
<accession>A0ABS1CR71</accession>
<dbReference type="Proteomes" id="UP000697995">
    <property type="component" value="Unassembled WGS sequence"/>
</dbReference>
<feature type="compositionally biased region" description="Low complexity" evidence="1">
    <location>
        <begin position="644"/>
        <end position="661"/>
    </location>
</feature>
<gene>
    <name evidence="3" type="ORF">CKO45_01695</name>
</gene>
<dbReference type="EMBL" id="NRSG01000006">
    <property type="protein sequence ID" value="MBK1656939.1"/>
    <property type="molecule type" value="Genomic_DNA"/>
</dbReference>
<evidence type="ECO:0000256" key="1">
    <source>
        <dbReference type="SAM" id="MobiDB-lite"/>
    </source>
</evidence>
<organism evidence="3 4">
    <name type="scientific">Paracraurococcus ruber</name>
    <dbReference type="NCBI Taxonomy" id="77675"/>
    <lineage>
        <taxon>Bacteria</taxon>
        <taxon>Pseudomonadati</taxon>
        <taxon>Pseudomonadota</taxon>
        <taxon>Alphaproteobacteria</taxon>
        <taxon>Acetobacterales</taxon>
        <taxon>Roseomonadaceae</taxon>
        <taxon>Paracraurococcus</taxon>
    </lineage>
</organism>
<dbReference type="SUPFAM" id="SSF53448">
    <property type="entry name" value="Nucleotide-diphospho-sugar transferases"/>
    <property type="match status" value="2"/>
</dbReference>
<reference evidence="3 4" key="1">
    <citation type="journal article" date="2020" name="Microorganisms">
        <title>Osmotic Adaptation and Compatible Solute Biosynthesis of Phototrophic Bacteria as Revealed from Genome Analyses.</title>
        <authorList>
            <person name="Imhoff J.F."/>
            <person name="Rahn T."/>
            <person name="Kunzel S."/>
            <person name="Keller A."/>
            <person name="Neulinger S.C."/>
        </authorList>
    </citation>
    <scope>NUCLEOTIDE SEQUENCE [LARGE SCALE GENOMIC DNA]</scope>
    <source>
        <strain evidence="3 4">DSM 15382</strain>
    </source>
</reference>
<dbReference type="Gene3D" id="3.90.550.10">
    <property type="entry name" value="Spore Coat Polysaccharide Biosynthesis Protein SpsA, Chain A"/>
    <property type="match status" value="2"/>
</dbReference>
<feature type="domain" description="Glycosyltransferase 2-like" evidence="2">
    <location>
        <begin position="346"/>
        <end position="467"/>
    </location>
</feature>
<dbReference type="PANTHER" id="PTHR43179:SF7">
    <property type="entry name" value="RHAMNOSYLTRANSFERASE WBBL"/>
    <property type="match status" value="1"/>
</dbReference>
<evidence type="ECO:0000313" key="3">
    <source>
        <dbReference type="EMBL" id="MBK1656939.1"/>
    </source>
</evidence>
<dbReference type="RefSeq" id="WP_133217620.1">
    <property type="nucleotide sequence ID" value="NZ_NRSG01000006.1"/>
</dbReference>
<sequence>MVSPRPLLRRAWRGLWSALPAEWLPLRLRLGGLGRRLLGSPATGGADPDDPRAYAAWVARCDTLTDADRAAIARHIRAMPRRPLISVVMPAHDTPEPLLRAAIASVRAQLWPRWELCVADDASPGPQVARVLAEAAAADPRIRWVRRESNGHIAAATNSALALARGDYVALMDHDDLLPEHALYRVAAEIEAHPDCALIYSDEDKLDAAGRRFGPYFKPDFDPDLLLGQNLVSHLGVFRRDLIAAIGGLREGLEGSQDHDLALRAAAAAGPRRIRHIPAILYHWRQAGGRRSFSEAQLARCVAAGRRATADALAAQGVAARLEPAPLAPAWTRVVRPLPDPAPLVSVIVPTRDRAALLAACAEGVLQRTDYPALEFLVVDNGSEEPETLALFDRLRQDARVRIIAAPGPFNYSALNNQAAAEARGEILLLLNNDVEVIEPGWLREMASQAMRPGVGAVGARLLYADGRLQHGGVVLGAGGVANHYRLLAEREDAGHAGSLALVREVAAVTGACLALRAAVYQEVGGLDAAHLAVAFNDVDLCLRIRQAGYRILWTPFAELYHLESASRGSDLRPDQARRFAAEIATMERRWGAALTRDPFYNPNFSLEDAQGRLAETPRMPPPWAPWLESPISVARPARPPRRGPMAAPASPAAAVPSPRR</sequence>
<keyword evidence="4" id="KW-1185">Reference proteome</keyword>
<dbReference type="Pfam" id="PF00535">
    <property type="entry name" value="Glycos_transf_2"/>
    <property type="match status" value="2"/>
</dbReference>
<evidence type="ECO:0000313" key="4">
    <source>
        <dbReference type="Proteomes" id="UP000697995"/>
    </source>
</evidence>
<feature type="region of interest" description="Disordered" evidence="1">
    <location>
        <begin position="635"/>
        <end position="661"/>
    </location>
</feature>
<dbReference type="InterPro" id="IPR029044">
    <property type="entry name" value="Nucleotide-diphossugar_trans"/>
</dbReference>
<comment type="caution">
    <text evidence="3">The sequence shown here is derived from an EMBL/GenBank/DDBJ whole genome shotgun (WGS) entry which is preliminary data.</text>
</comment>
<evidence type="ECO:0000259" key="2">
    <source>
        <dbReference type="Pfam" id="PF00535"/>
    </source>
</evidence>
<feature type="domain" description="Glycosyltransferase 2-like" evidence="2">
    <location>
        <begin position="86"/>
        <end position="243"/>
    </location>
</feature>
<dbReference type="InterPro" id="IPR001173">
    <property type="entry name" value="Glyco_trans_2-like"/>
</dbReference>
<dbReference type="PANTHER" id="PTHR43179">
    <property type="entry name" value="RHAMNOSYLTRANSFERASE WBBL"/>
    <property type="match status" value="1"/>
</dbReference>
<dbReference type="CDD" id="cd04184">
    <property type="entry name" value="GT2_RfbC_Mx_like"/>
    <property type="match status" value="1"/>
</dbReference>
<protein>
    <recommendedName>
        <fullName evidence="2">Glycosyltransferase 2-like domain-containing protein</fullName>
    </recommendedName>
</protein>